<feature type="compositionally biased region" description="Polar residues" evidence="1">
    <location>
        <begin position="525"/>
        <end position="553"/>
    </location>
</feature>
<dbReference type="Proteomes" id="UP000504610">
    <property type="component" value="Chromosome 4"/>
</dbReference>
<organism evidence="2 3">
    <name type="scientific">Raphanus sativus</name>
    <name type="common">Radish</name>
    <name type="synonym">Raphanus raphanistrum var. sativus</name>
    <dbReference type="NCBI Taxonomy" id="3726"/>
    <lineage>
        <taxon>Eukaryota</taxon>
        <taxon>Viridiplantae</taxon>
        <taxon>Streptophyta</taxon>
        <taxon>Embryophyta</taxon>
        <taxon>Tracheophyta</taxon>
        <taxon>Spermatophyta</taxon>
        <taxon>Magnoliopsida</taxon>
        <taxon>eudicotyledons</taxon>
        <taxon>Gunneridae</taxon>
        <taxon>Pentapetalae</taxon>
        <taxon>rosids</taxon>
        <taxon>malvids</taxon>
        <taxon>Brassicales</taxon>
        <taxon>Brassicaceae</taxon>
        <taxon>Brassiceae</taxon>
        <taxon>Raphanus</taxon>
    </lineage>
</organism>
<dbReference type="KEGG" id="rsz:108849689"/>
<feature type="region of interest" description="Disordered" evidence="1">
    <location>
        <begin position="514"/>
        <end position="593"/>
    </location>
</feature>
<dbReference type="AlphaFoldDB" id="A0A6J0N2A4"/>
<reference evidence="2" key="1">
    <citation type="journal article" date="2019" name="Database">
        <title>The radish genome database (RadishGD): an integrated information resource for radish genomics.</title>
        <authorList>
            <person name="Yu H.J."/>
            <person name="Baek S."/>
            <person name="Lee Y.J."/>
            <person name="Cho A."/>
            <person name="Mun J.H."/>
        </authorList>
    </citation>
    <scope>NUCLEOTIDE SEQUENCE [LARGE SCALE GENOMIC DNA]</scope>
    <source>
        <strain evidence="2">cv. WK10039</strain>
    </source>
</reference>
<gene>
    <name evidence="3" type="primary">LOC108849689</name>
</gene>
<reference evidence="3" key="2">
    <citation type="submission" date="2025-08" db="UniProtKB">
        <authorList>
            <consortium name="RefSeq"/>
        </authorList>
    </citation>
    <scope>IDENTIFICATION</scope>
    <source>
        <tissue evidence="3">Leaf</tissue>
    </source>
</reference>
<evidence type="ECO:0000313" key="2">
    <source>
        <dbReference type="Proteomes" id="UP000504610"/>
    </source>
</evidence>
<dbReference type="GeneID" id="108849689"/>
<dbReference type="Pfam" id="PF01803">
    <property type="entry name" value="LIM_bind"/>
    <property type="match status" value="1"/>
</dbReference>
<accession>A0A6J0N2A4</accession>
<dbReference type="RefSeq" id="XP_018478780.2">
    <property type="nucleotide sequence ID" value="XM_018623278.2"/>
</dbReference>
<feature type="compositionally biased region" description="Polar residues" evidence="1">
    <location>
        <begin position="562"/>
        <end position="572"/>
    </location>
</feature>
<keyword evidence="2" id="KW-1185">Reference proteome</keyword>
<name>A0A6J0N2A4_RAPSA</name>
<dbReference type="OrthoDB" id="774557at2759"/>
<protein>
    <submittedName>
        <fullName evidence="3">Probable transcriptional regulator SLK3</fullName>
    </submittedName>
</protein>
<proteinExistence type="predicted"/>
<dbReference type="InterPro" id="IPR029005">
    <property type="entry name" value="LIM-bd/SEUSS"/>
</dbReference>
<evidence type="ECO:0000313" key="3">
    <source>
        <dbReference type="RefSeq" id="XP_018478780.2"/>
    </source>
</evidence>
<evidence type="ECO:0000256" key="1">
    <source>
        <dbReference type="SAM" id="MobiDB-lite"/>
    </source>
</evidence>
<dbReference type="PANTHER" id="PTHR10378">
    <property type="entry name" value="LIM DOMAIN-BINDING PROTEIN"/>
    <property type="match status" value="1"/>
</dbReference>
<feature type="compositionally biased region" description="Acidic residues" evidence="1">
    <location>
        <begin position="577"/>
        <end position="593"/>
    </location>
</feature>
<sequence length="593" mass="68598">MGENNYHHVDKKTRLEEVEQDYMLQQQQDLQLQAWTRQQNQFLQSISPSQRPPYLPQQQYIQHHEDPTGQDTQLQALFHRQMLIRQQHQQTLQSLSPSQRPYLPQQQYQDLRGQDPQLLLPHQQRLIRQRYQQALQSLSPYQRLQLQQLRRQLQQQRVAQQIPPNVSPFGGGVFVQQKFMMFLHHIKQRPADNSITFWRGFVAEHYSPRVKQRLCFSQYKSAGHMLGMLPPDMWQCNLCGAKSGKGFEATFDVLARLFETKYASGVVDELLSLEGPREFRASSGLMVLQYRKMVQTTVYEQCRVVHEGPLFIIFSQDFKIRYWEFCTRGHEEFLLRRLIAPKVKELLEVAQKCQSTISESGSEGVSQQDLQTNSNMIWGAGRNLARVMEPESLNEQGYPKKYARALQISEVVKSMNDLMDFTVKHKIGPIEGLKRLSEQAETIKLQRQKMQEMEQLGNSGAMMYRWSAQAQMDGLAGNNNNSYNHHYHSSAQAASALTNNNNQTMLMGRLNAMNTGGLEEGFPSQRPTTNSNQSPYWSHQRQNLATGEFLSSPQMQQEQQQHGIPNTLQQTHLPPEDATEIPDDFSDDNFGDN</sequence>